<evidence type="ECO:0000313" key="3">
    <source>
        <dbReference type="Proteomes" id="UP000784286"/>
    </source>
</evidence>
<accession>A0A948TPA8</accession>
<dbReference type="Proteomes" id="UP000784286">
    <property type="component" value="Unassembled WGS sequence"/>
</dbReference>
<name>A0A948TPA8_9BACT</name>
<keyword evidence="1" id="KW-0732">Signal</keyword>
<reference evidence="2" key="2">
    <citation type="submission" date="2021-04" db="EMBL/GenBank/DDBJ databases">
        <authorList>
            <person name="Gilroy R."/>
        </authorList>
    </citation>
    <scope>NUCLEOTIDE SEQUENCE</scope>
    <source>
        <strain evidence="2">8470</strain>
    </source>
</reference>
<evidence type="ECO:0008006" key="4">
    <source>
        <dbReference type="Google" id="ProtNLM"/>
    </source>
</evidence>
<dbReference type="AlphaFoldDB" id="A0A948TPA8"/>
<organism evidence="2 3">
    <name type="scientific">Candidatus Phocaeicola excrementipullorum</name>
    <dbReference type="NCBI Taxonomy" id="2838731"/>
    <lineage>
        <taxon>Bacteria</taxon>
        <taxon>Pseudomonadati</taxon>
        <taxon>Bacteroidota</taxon>
        <taxon>Bacteroidia</taxon>
        <taxon>Bacteroidales</taxon>
        <taxon>Bacteroidaceae</taxon>
        <taxon>Phocaeicola</taxon>
    </lineage>
</organism>
<gene>
    <name evidence="2" type="ORF">H9928_11055</name>
</gene>
<dbReference type="EMBL" id="JAHLFJ010000098">
    <property type="protein sequence ID" value="MBU3857058.1"/>
    <property type="molecule type" value="Genomic_DNA"/>
</dbReference>
<comment type="caution">
    <text evidence="2">The sequence shown here is derived from an EMBL/GenBank/DDBJ whole genome shotgun (WGS) entry which is preliminary data.</text>
</comment>
<feature type="chain" id="PRO_5037900040" description="Periplasmic heavy metal sensor" evidence="1">
    <location>
        <begin position="24"/>
        <end position="144"/>
    </location>
</feature>
<sequence>MKGIIRLLLLVAALTTFCGMASAQNSRQRLTREQLAEVQAKHIAKEMAMDDATSQRFIDTFCQFQREIWALGPRPKQSHRQMTDEETEQVLKARFAHSRKILDLRQKYYGIYSEFLTQKQIQRVYELERQMMERLSKRSKRTNR</sequence>
<proteinExistence type="predicted"/>
<protein>
    <recommendedName>
        <fullName evidence="4">Periplasmic heavy metal sensor</fullName>
    </recommendedName>
</protein>
<feature type="signal peptide" evidence="1">
    <location>
        <begin position="1"/>
        <end position="23"/>
    </location>
</feature>
<evidence type="ECO:0000256" key="1">
    <source>
        <dbReference type="SAM" id="SignalP"/>
    </source>
</evidence>
<evidence type="ECO:0000313" key="2">
    <source>
        <dbReference type="EMBL" id="MBU3857058.1"/>
    </source>
</evidence>
<reference evidence="2" key="1">
    <citation type="journal article" date="2021" name="PeerJ">
        <title>Extensive microbial diversity within the chicken gut microbiome revealed by metagenomics and culture.</title>
        <authorList>
            <person name="Gilroy R."/>
            <person name="Ravi A."/>
            <person name="Getino M."/>
            <person name="Pursley I."/>
            <person name="Horton D.L."/>
            <person name="Alikhan N.F."/>
            <person name="Baker D."/>
            <person name="Gharbi K."/>
            <person name="Hall N."/>
            <person name="Watson M."/>
            <person name="Adriaenssens E.M."/>
            <person name="Foster-Nyarko E."/>
            <person name="Jarju S."/>
            <person name="Secka A."/>
            <person name="Antonio M."/>
            <person name="Oren A."/>
            <person name="Chaudhuri R.R."/>
            <person name="La Ragione R."/>
            <person name="Hildebrand F."/>
            <person name="Pallen M.J."/>
        </authorList>
    </citation>
    <scope>NUCLEOTIDE SEQUENCE</scope>
    <source>
        <strain evidence="2">8470</strain>
    </source>
</reference>